<gene>
    <name evidence="1" type="ORF">SAMN02927903_00044</name>
</gene>
<evidence type="ECO:0000313" key="1">
    <source>
        <dbReference type="EMBL" id="SCX78491.1"/>
    </source>
</evidence>
<name>A0A1G5AKV8_9FLAO</name>
<evidence type="ECO:0008006" key="3">
    <source>
        <dbReference type="Google" id="ProtNLM"/>
    </source>
</evidence>
<reference evidence="1 2" key="1">
    <citation type="submission" date="2016-10" db="EMBL/GenBank/DDBJ databases">
        <authorList>
            <person name="de Groot N.N."/>
        </authorList>
    </citation>
    <scope>NUCLEOTIDE SEQUENCE [LARGE SCALE GENOMIC DNA]</scope>
    <source>
        <strain evidence="1 2">CGMCC 1.7031</strain>
    </source>
</reference>
<accession>A0A1G5AKV8</accession>
<proteinExistence type="predicted"/>
<dbReference type="STRING" id="490189.SAMN02927903_00044"/>
<organism evidence="1 2">
    <name type="scientific">Flavobacterium caeni</name>
    <dbReference type="NCBI Taxonomy" id="490189"/>
    <lineage>
        <taxon>Bacteria</taxon>
        <taxon>Pseudomonadati</taxon>
        <taxon>Bacteroidota</taxon>
        <taxon>Flavobacteriia</taxon>
        <taxon>Flavobacteriales</taxon>
        <taxon>Flavobacteriaceae</taxon>
        <taxon>Flavobacterium</taxon>
    </lineage>
</organism>
<dbReference type="AlphaFoldDB" id="A0A1G5AKV8"/>
<dbReference type="EMBL" id="FMVF01000002">
    <property type="protein sequence ID" value="SCX78491.1"/>
    <property type="molecule type" value="Genomic_DNA"/>
</dbReference>
<protein>
    <recommendedName>
        <fullName evidence="3">DUF4412 domain-containing protein</fullName>
    </recommendedName>
</protein>
<evidence type="ECO:0000313" key="2">
    <source>
        <dbReference type="Proteomes" id="UP000199354"/>
    </source>
</evidence>
<sequence length="225" mass="25533">MVRTVGDFLYLDKAISMKKFILAAVAFCVTLTIHAQVFEGQITYANAYKSKNPQVSDQQWAKMMGDTQQYQIKGGDYRSDTNGTLMQWILFVNKDGKLYSKMATSETVYYNDVTIQGDEVYKSELKKGTTKILGYLCDELVLTCKNGVQKYYFNAQLGVDPKLFVNHKFGNWYDLVSRARALPLKSIIETTMFTLESTSTQVKPAKLDPNLFVLPKGVKTEKSPY</sequence>
<dbReference type="Proteomes" id="UP000199354">
    <property type="component" value="Unassembled WGS sequence"/>
</dbReference>
<keyword evidence="2" id="KW-1185">Reference proteome</keyword>